<keyword evidence="3" id="KW-1185">Reference proteome</keyword>
<dbReference type="Proteomes" id="UP000325433">
    <property type="component" value="Unassembled WGS sequence"/>
</dbReference>
<feature type="region of interest" description="Disordered" evidence="1">
    <location>
        <begin position="64"/>
        <end position="87"/>
    </location>
</feature>
<feature type="region of interest" description="Disordered" evidence="1">
    <location>
        <begin position="22"/>
        <end position="48"/>
    </location>
</feature>
<reference evidence="3" key="1">
    <citation type="submission" date="2019-04" db="EMBL/GenBank/DDBJ databases">
        <title>Friends and foes A comparative genomics studyof 23 Aspergillus species from section Flavi.</title>
        <authorList>
            <consortium name="DOE Joint Genome Institute"/>
            <person name="Kjaerbolling I."/>
            <person name="Vesth T."/>
            <person name="Frisvad J.C."/>
            <person name="Nybo J.L."/>
            <person name="Theobald S."/>
            <person name="Kildgaard S."/>
            <person name="Isbrandt T."/>
            <person name="Kuo A."/>
            <person name="Sato A."/>
            <person name="Lyhne E.K."/>
            <person name="Kogle M.E."/>
            <person name="Wiebenga A."/>
            <person name="Kun R.S."/>
            <person name="Lubbers R.J."/>
            <person name="Makela M.R."/>
            <person name="Barry K."/>
            <person name="Chovatia M."/>
            <person name="Clum A."/>
            <person name="Daum C."/>
            <person name="Haridas S."/>
            <person name="He G."/>
            <person name="LaButti K."/>
            <person name="Lipzen A."/>
            <person name="Mondo S."/>
            <person name="Riley R."/>
            <person name="Salamov A."/>
            <person name="Simmons B.A."/>
            <person name="Magnuson J.K."/>
            <person name="Henrissat B."/>
            <person name="Mortensen U.H."/>
            <person name="Larsen T.O."/>
            <person name="Devries R.P."/>
            <person name="Grigoriev I.V."/>
            <person name="Machida M."/>
            <person name="Baker S.E."/>
            <person name="Andersen M.R."/>
        </authorList>
    </citation>
    <scope>NUCLEOTIDE SEQUENCE [LARGE SCALE GENOMIC DNA]</scope>
    <source>
        <strain evidence="3">CBS 130015</strain>
    </source>
</reference>
<protein>
    <submittedName>
        <fullName evidence="2">Uncharacterized protein</fullName>
    </submittedName>
</protein>
<organism evidence="2 3">
    <name type="scientific">Aspergillus transmontanensis</name>
    <dbReference type="NCBI Taxonomy" id="1034304"/>
    <lineage>
        <taxon>Eukaryota</taxon>
        <taxon>Fungi</taxon>
        <taxon>Dikarya</taxon>
        <taxon>Ascomycota</taxon>
        <taxon>Pezizomycotina</taxon>
        <taxon>Eurotiomycetes</taxon>
        <taxon>Eurotiomycetidae</taxon>
        <taxon>Eurotiales</taxon>
        <taxon>Aspergillaceae</taxon>
        <taxon>Aspergillus</taxon>
        <taxon>Aspergillus subgen. Circumdati</taxon>
    </lineage>
</organism>
<dbReference type="EMBL" id="ML738340">
    <property type="protein sequence ID" value="KAE8311678.1"/>
    <property type="molecule type" value="Genomic_DNA"/>
</dbReference>
<gene>
    <name evidence="2" type="ORF">BDV41DRAFT_541004</name>
</gene>
<evidence type="ECO:0000256" key="1">
    <source>
        <dbReference type="SAM" id="MobiDB-lite"/>
    </source>
</evidence>
<evidence type="ECO:0000313" key="3">
    <source>
        <dbReference type="Proteomes" id="UP000325433"/>
    </source>
</evidence>
<accession>A0A5N6VU01</accession>
<dbReference type="AlphaFoldDB" id="A0A5N6VU01"/>
<proteinExistence type="predicted"/>
<name>A0A5N6VU01_9EURO</name>
<sequence>MTNHADSSSVIDAMNTATSDLSAVPNTATDIARERRHGKGDRSSAGTVMCAVQRTHRIEHACPRRRKEMARTEQARQNRPVFDYETDDTGRSIIGASIRTQEHVTIRSTSLIGIQENTSTLGSS</sequence>
<evidence type="ECO:0000313" key="2">
    <source>
        <dbReference type="EMBL" id="KAE8311678.1"/>
    </source>
</evidence>